<keyword evidence="1" id="KW-0732">Signal</keyword>
<dbReference type="InterPro" id="IPR006311">
    <property type="entry name" value="TAT_signal"/>
</dbReference>
<accession>A0ABV2D090</accession>
<dbReference type="InterPro" id="IPR032676">
    <property type="entry name" value="YkuD_2"/>
</dbReference>
<dbReference type="PROSITE" id="PS51318">
    <property type="entry name" value="TAT"/>
    <property type="match status" value="1"/>
</dbReference>
<name>A0ABV2D090_9SPHN</name>
<organism evidence="2 3">
    <name type="scientific">Novosphingobium kalidii</name>
    <dbReference type="NCBI Taxonomy" id="3230299"/>
    <lineage>
        <taxon>Bacteria</taxon>
        <taxon>Pseudomonadati</taxon>
        <taxon>Pseudomonadota</taxon>
        <taxon>Alphaproteobacteria</taxon>
        <taxon>Sphingomonadales</taxon>
        <taxon>Sphingomonadaceae</taxon>
        <taxon>Novosphingobium</taxon>
    </lineage>
</organism>
<dbReference type="Pfam" id="PF13645">
    <property type="entry name" value="YkuD_2"/>
    <property type="match status" value="1"/>
</dbReference>
<dbReference type="PANTHER" id="PTHR38477:SF1">
    <property type="entry name" value="MUREIN L,D-TRANSPEPTIDASE CATALYTIC DOMAIN FAMILY PROTEIN"/>
    <property type="match status" value="1"/>
</dbReference>
<evidence type="ECO:0000313" key="2">
    <source>
        <dbReference type="EMBL" id="MET1755270.1"/>
    </source>
</evidence>
<dbReference type="EMBL" id="JBEWLY010000013">
    <property type="protein sequence ID" value="MET1755270.1"/>
    <property type="molecule type" value="Genomic_DNA"/>
</dbReference>
<evidence type="ECO:0000256" key="1">
    <source>
        <dbReference type="SAM" id="SignalP"/>
    </source>
</evidence>
<reference evidence="2 3" key="1">
    <citation type="submission" date="2024-07" db="EMBL/GenBank/DDBJ databases">
        <title>Novosphingobium kalidii RD2P27.</title>
        <authorList>
            <person name="Sun J.-Q."/>
        </authorList>
    </citation>
    <scope>NUCLEOTIDE SEQUENCE [LARGE SCALE GENOMIC DNA]</scope>
    <source>
        <strain evidence="2 3">RD2P27</strain>
    </source>
</reference>
<evidence type="ECO:0000313" key="3">
    <source>
        <dbReference type="Proteomes" id="UP001548713"/>
    </source>
</evidence>
<dbReference type="PANTHER" id="PTHR38477">
    <property type="entry name" value="HYPOTHETICAL EXPORTED PROTEIN"/>
    <property type="match status" value="1"/>
</dbReference>
<feature type="chain" id="PRO_5046475051" evidence="1">
    <location>
        <begin position="25"/>
        <end position="235"/>
    </location>
</feature>
<protein>
    <submittedName>
        <fullName evidence="2">Murein L,D-transpeptidase catalytic domain-containing protein</fullName>
    </submittedName>
</protein>
<sequence length="235" mass="25254">MLGRRDVLRGTVALGAGLAASGWAAPGWAQSAQPTASIAAPDARPLVPAGTAPVSQASASPVGTPEYSRRILAAAKTQAERVGTKLWRTDVVGIADFSRPSWEPRLHFANLENGTVRSFLLAHGKGSDRNHSGWLQNFSDLPGSEATSRGAYLTCEWYSGKYGTSIRLVGLDQDNATALQRAIVMHSAWYVDTAMIDKWGKIGRSEGCFAMSQPDFREALWHLSGGRLLFADRVA</sequence>
<proteinExistence type="predicted"/>
<gene>
    <name evidence="2" type="ORF">ABVV53_07345</name>
</gene>
<dbReference type="Proteomes" id="UP001548713">
    <property type="component" value="Unassembled WGS sequence"/>
</dbReference>
<keyword evidence="3" id="KW-1185">Reference proteome</keyword>
<comment type="caution">
    <text evidence="2">The sequence shown here is derived from an EMBL/GenBank/DDBJ whole genome shotgun (WGS) entry which is preliminary data.</text>
</comment>
<feature type="signal peptide" evidence="1">
    <location>
        <begin position="1"/>
        <end position="24"/>
    </location>
</feature>